<feature type="signal peptide" evidence="1">
    <location>
        <begin position="1"/>
        <end position="21"/>
    </location>
</feature>
<dbReference type="GO" id="GO:0005737">
    <property type="term" value="C:cytoplasm"/>
    <property type="evidence" value="ECO:0007669"/>
    <property type="project" value="TreeGrafter"/>
</dbReference>
<evidence type="ECO:0000256" key="1">
    <source>
        <dbReference type="SAM" id="SignalP"/>
    </source>
</evidence>
<feature type="non-terminal residue" evidence="2">
    <location>
        <position position="1"/>
    </location>
</feature>
<dbReference type="GO" id="GO:0006914">
    <property type="term" value="P:autophagy"/>
    <property type="evidence" value="ECO:0007669"/>
    <property type="project" value="TreeGrafter"/>
</dbReference>
<name>A0A7R9PY62_9ACAR</name>
<dbReference type="PANTHER" id="PTHR12894">
    <property type="entry name" value="CNH DOMAIN CONTAINING"/>
    <property type="match status" value="1"/>
</dbReference>
<evidence type="ECO:0000313" key="2">
    <source>
        <dbReference type="EMBL" id="CAD7624661.1"/>
    </source>
</evidence>
<dbReference type="OrthoDB" id="5325112at2759"/>
<dbReference type="AlphaFoldDB" id="A0A7R9PY62"/>
<keyword evidence="3" id="KW-1185">Reference proteome</keyword>
<dbReference type="GO" id="GO:0034058">
    <property type="term" value="P:endosomal vesicle fusion"/>
    <property type="evidence" value="ECO:0007669"/>
    <property type="project" value="TreeGrafter"/>
</dbReference>
<sequence length="136" mass="15885">QSQVFLTLLDLYLSFPPLMQSKPDSEGADRSEKGDEDNIEAAIQLLSRHSTKIDPLRVVKLLPPSVPVLAIRHFLHSTTEHLLQERHTKQIYRQLLLAQHLQVQQHRIRLQQYNKVVVDEHDICRVCQKRIGKRKK</sequence>
<accession>A0A7R9PY62</accession>
<dbReference type="EMBL" id="OC857054">
    <property type="protein sequence ID" value="CAD7624661.1"/>
    <property type="molecule type" value="Genomic_DNA"/>
</dbReference>
<gene>
    <name evidence="2" type="ORF">OSB1V03_LOCUS5102</name>
</gene>
<keyword evidence="1" id="KW-0732">Signal</keyword>
<dbReference type="PANTHER" id="PTHR12894:SF49">
    <property type="entry name" value="VAM6_VPS39-LIKE PROTEIN"/>
    <property type="match status" value="1"/>
</dbReference>
<reference evidence="2" key="1">
    <citation type="submission" date="2020-11" db="EMBL/GenBank/DDBJ databases">
        <authorList>
            <person name="Tran Van P."/>
        </authorList>
    </citation>
    <scope>NUCLEOTIDE SEQUENCE</scope>
</reference>
<dbReference type="InterPro" id="IPR032914">
    <property type="entry name" value="Vam6/VPS39/TRAP1"/>
</dbReference>
<proteinExistence type="predicted"/>
<feature type="chain" id="PRO_5035592806" evidence="1">
    <location>
        <begin position="22"/>
        <end position="136"/>
    </location>
</feature>
<dbReference type="Proteomes" id="UP000759131">
    <property type="component" value="Unassembled WGS sequence"/>
</dbReference>
<organism evidence="2">
    <name type="scientific">Medioppia subpectinata</name>
    <dbReference type="NCBI Taxonomy" id="1979941"/>
    <lineage>
        <taxon>Eukaryota</taxon>
        <taxon>Metazoa</taxon>
        <taxon>Ecdysozoa</taxon>
        <taxon>Arthropoda</taxon>
        <taxon>Chelicerata</taxon>
        <taxon>Arachnida</taxon>
        <taxon>Acari</taxon>
        <taxon>Acariformes</taxon>
        <taxon>Sarcoptiformes</taxon>
        <taxon>Oribatida</taxon>
        <taxon>Brachypylina</taxon>
        <taxon>Oppioidea</taxon>
        <taxon>Oppiidae</taxon>
        <taxon>Medioppia</taxon>
    </lineage>
</organism>
<protein>
    <submittedName>
        <fullName evidence="2">Uncharacterized protein</fullName>
    </submittedName>
</protein>
<dbReference type="GO" id="GO:0016020">
    <property type="term" value="C:membrane"/>
    <property type="evidence" value="ECO:0007669"/>
    <property type="project" value="TreeGrafter"/>
</dbReference>
<dbReference type="EMBL" id="CAJPIZ010002479">
    <property type="protein sequence ID" value="CAG2105091.1"/>
    <property type="molecule type" value="Genomic_DNA"/>
</dbReference>
<evidence type="ECO:0000313" key="3">
    <source>
        <dbReference type="Proteomes" id="UP000759131"/>
    </source>
</evidence>